<keyword evidence="2" id="KW-0732">Signal</keyword>
<feature type="region of interest" description="Disordered" evidence="1">
    <location>
        <begin position="45"/>
        <end position="64"/>
    </location>
</feature>
<name>A0ABR8U4D9_9CELL</name>
<proteinExistence type="predicted"/>
<dbReference type="Gene3D" id="1.10.101.10">
    <property type="entry name" value="PGBD-like superfamily/PGBD"/>
    <property type="match status" value="1"/>
</dbReference>
<dbReference type="SUPFAM" id="SSF47090">
    <property type="entry name" value="PGBD-like"/>
    <property type="match status" value="1"/>
</dbReference>
<feature type="chain" id="PRO_5046698329" evidence="2">
    <location>
        <begin position="27"/>
        <end position="151"/>
    </location>
</feature>
<accession>A0ABR8U4D9</accession>
<feature type="signal peptide" evidence="2">
    <location>
        <begin position="1"/>
        <end position="26"/>
    </location>
</feature>
<evidence type="ECO:0000256" key="2">
    <source>
        <dbReference type="SAM" id="SignalP"/>
    </source>
</evidence>
<dbReference type="Proteomes" id="UP000655570">
    <property type="component" value="Unassembled WGS sequence"/>
</dbReference>
<feature type="compositionally biased region" description="Pro residues" evidence="1">
    <location>
        <begin position="47"/>
        <end position="61"/>
    </location>
</feature>
<evidence type="ECO:0000259" key="3">
    <source>
        <dbReference type="Pfam" id="PF01471"/>
    </source>
</evidence>
<comment type="caution">
    <text evidence="4">The sequence shown here is derived from an EMBL/GenBank/DDBJ whole genome shotgun (WGS) entry which is preliminary data.</text>
</comment>
<organism evidence="4 5">
    <name type="scientific">Oerskovia merdavium</name>
    <dbReference type="NCBI Taxonomy" id="2762227"/>
    <lineage>
        <taxon>Bacteria</taxon>
        <taxon>Bacillati</taxon>
        <taxon>Actinomycetota</taxon>
        <taxon>Actinomycetes</taxon>
        <taxon>Micrococcales</taxon>
        <taxon>Cellulomonadaceae</taxon>
        <taxon>Oerskovia</taxon>
    </lineage>
</organism>
<keyword evidence="5" id="KW-1185">Reference proteome</keyword>
<evidence type="ECO:0000256" key="1">
    <source>
        <dbReference type="SAM" id="MobiDB-lite"/>
    </source>
</evidence>
<dbReference type="InterPro" id="IPR036366">
    <property type="entry name" value="PGBDSf"/>
</dbReference>
<dbReference type="RefSeq" id="WP_191806087.1">
    <property type="nucleotide sequence ID" value="NZ_JACSQF010000033.1"/>
</dbReference>
<dbReference type="InterPro" id="IPR002477">
    <property type="entry name" value="Peptidoglycan-bd-like"/>
</dbReference>
<evidence type="ECO:0000313" key="4">
    <source>
        <dbReference type="EMBL" id="MBD7982906.1"/>
    </source>
</evidence>
<feature type="domain" description="Peptidoglycan binding-like" evidence="3">
    <location>
        <begin position="93"/>
        <end position="149"/>
    </location>
</feature>
<dbReference type="Pfam" id="PF01471">
    <property type="entry name" value="PG_binding_1"/>
    <property type="match status" value="1"/>
</dbReference>
<sequence length="151" mass="15318">MKSLFKALGVAALAIGSFALSSPAVAAVEPAPVAVVEQAAPAAAPSTPAPALAPAPTPAADPAPAATTYASDLARGLCNYTGSHPRIQPGAVGAPVVHLQCLLRNYWGYTNLAVDGSWGPATSDAVRSFQRAQGLDIDVIVGQLTWDKLHP</sequence>
<gene>
    <name evidence="4" type="ORF">H9641_19605</name>
</gene>
<reference evidence="4 5" key="1">
    <citation type="submission" date="2020-08" db="EMBL/GenBank/DDBJ databases">
        <title>A Genomic Blueprint of the Chicken Gut Microbiome.</title>
        <authorList>
            <person name="Gilroy R."/>
            <person name="Ravi A."/>
            <person name="Getino M."/>
            <person name="Pursley I."/>
            <person name="Horton D.L."/>
            <person name="Alikhan N.-F."/>
            <person name="Baker D."/>
            <person name="Gharbi K."/>
            <person name="Hall N."/>
            <person name="Watson M."/>
            <person name="Adriaenssens E.M."/>
            <person name="Foster-Nyarko E."/>
            <person name="Jarju S."/>
            <person name="Secka A."/>
            <person name="Antonio M."/>
            <person name="Oren A."/>
            <person name="Chaudhuri R."/>
            <person name="La Ragione R.M."/>
            <person name="Hildebrand F."/>
            <person name="Pallen M.J."/>
        </authorList>
    </citation>
    <scope>NUCLEOTIDE SEQUENCE [LARGE SCALE GENOMIC DNA]</scope>
    <source>
        <strain evidence="4 5">Sa2CUA9</strain>
    </source>
</reference>
<protein>
    <submittedName>
        <fullName evidence="4">Peptidoglycan-binding protein</fullName>
    </submittedName>
</protein>
<evidence type="ECO:0000313" key="5">
    <source>
        <dbReference type="Proteomes" id="UP000655570"/>
    </source>
</evidence>
<dbReference type="EMBL" id="JACSQF010000033">
    <property type="protein sequence ID" value="MBD7982906.1"/>
    <property type="molecule type" value="Genomic_DNA"/>
</dbReference>
<dbReference type="InterPro" id="IPR036365">
    <property type="entry name" value="PGBD-like_sf"/>
</dbReference>